<comment type="caution">
    <text evidence="3">The sequence shown here is derived from an EMBL/GenBank/DDBJ whole genome shotgun (WGS) entry which is preliminary data.</text>
</comment>
<dbReference type="Pfam" id="PF00582">
    <property type="entry name" value="Usp"/>
    <property type="match status" value="1"/>
</dbReference>
<dbReference type="PANTHER" id="PTHR46989">
    <property type="entry name" value="USP DOMAIN-CONTAINING PROTEIN"/>
    <property type="match status" value="1"/>
</dbReference>
<evidence type="ECO:0000259" key="2">
    <source>
        <dbReference type="Pfam" id="PF00582"/>
    </source>
</evidence>
<feature type="coiled-coil region" evidence="1">
    <location>
        <begin position="53"/>
        <end position="80"/>
    </location>
</feature>
<dbReference type="PRINTS" id="PR01438">
    <property type="entry name" value="UNVRSLSTRESS"/>
</dbReference>
<reference evidence="3 4" key="1">
    <citation type="submission" date="2020-08" db="EMBL/GenBank/DDBJ databases">
        <authorList>
            <person name="Hejnol A."/>
        </authorList>
    </citation>
    <scope>NUCLEOTIDE SEQUENCE [LARGE SCALE GENOMIC DNA]</scope>
</reference>
<accession>A0A7I8W4K3</accession>
<dbReference type="InterPro" id="IPR006016">
    <property type="entry name" value="UspA"/>
</dbReference>
<sequence length="151" mass="16557">MNVIIPVDGSERSESALDWYKTHAHMEANTVWLIHCAKMPSLDAGGGEVFLTADMYSNALLKLKAEVKKYEEKCTELLKSKGINGRVKTFFNSRVGEVIVEAAKELNAGLIIVSSRGHGSVRRAVLGSVCDYLIHEAPCNVAVHMVKSRAQ</sequence>
<dbReference type="InterPro" id="IPR006015">
    <property type="entry name" value="Universal_stress_UspA"/>
</dbReference>
<dbReference type="SUPFAM" id="SSF52402">
    <property type="entry name" value="Adenine nucleotide alpha hydrolases-like"/>
    <property type="match status" value="1"/>
</dbReference>
<dbReference type="EMBL" id="CAJFCJ010000019">
    <property type="protein sequence ID" value="CAD5123035.1"/>
    <property type="molecule type" value="Genomic_DNA"/>
</dbReference>
<evidence type="ECO:0000256" key="1">
    <source>
        <dbReference type="SAM" id="Coils"/>
    </source>
</evidence>
<proteinExistence type="predicted"/>
<dbReference type="Proteomes" id="UP000549394">
    <property type="component" value="Unassembled WGS sequence"/>
</dbReference>
<keyword evidence="4" id="KW-1185">Reference proteome</keyword>
<feature type="domain" description="UspA" evidence="2">
    <location>
        <begin position="2"/>
        <end position="143"/>
    </location>
</feature>
<name>A0A7I8W4K3_9ANNE</name>
<dbReference type="PANTHER" id="PTHR46989:SF3">
    <property type="entry name" value="USPA DOMAIN-CONTAINING PROTEIN"/>
    <property type="match status" value="1"/>
</dbReference>
<keyword evidence="1" id="KW-0175">Coiled coil</keyword>
<evidence type="ECO:0000313" key="3">
    <source>
        <dbReference type="EMBL" id="CAD5123035.1"/>
    </source>
</evidence>
<evidence type="ECO:0000313" key="4">
    <source>
        <dbReference type="Proteomes" id="UP000549394"/>
    </source>
</evidence>
<protein>
    <submittedName>
        <fullName evidence="3">DgyrCDS11418</fullName>
    </submittedName>
</protein>
<gene>
    <name evidence="3" type="ORF">DGYR_LOCUS10762</name>
</gene>
<dbReference type="Gene3D" id="3.40.50.620">
    <property type="entry name" value="HUPs"/>
    <property type="match status" value="1"/>
</dbReference>
<dbReference type="AlphaFoldDB" id="A0A7I8W4K3"/>
<dbReference type="OrthoDB" id="843225at2759"/>
<dbReference type="InterPro" id="IPR014729">
    <property type="entry name" value="Rossmann-like_a/b/a_fold"/>
</dbReference>
<dbReference type="CDD" id="cd23659">
    <property type="entry name" value="USP_At3g01520-like"/>
    <property type="match status" value="1"/>
</dbReference>
<organism evidence="3 4">
    <name type="scientific">Dimorphilus gyrociliatus</name>
    <dbReference type="NCBI Taxonomy" id="2664684"/>
    <lineage>
        <taxon>Eukaryota</taxon>
        <taxon>Metazoa</taxon>
        <taxon>Spiralia</taxon>
        <taxon>Lophotrochozoa</taxon>
        <taxon>Annelida</taxon>
        <taxon>Polychaeta</taxon>
        <taxon>Polychaeta incertae sedis</taxon>
        <taxon>Dinophilidae</taxon>
        <taxon>Dimorphilus</taxon>
    </lineage>
</organism>